<feature type="transmembrane region" description="Helical" evidence="8">
    <location>
        <begin position="108"/>
        <end position="126"/>
    </location>
</feature>
<dbReference type="PANTHER" id="PTHR11101:SF67">
    <property type="entry name" value="PHOSPHATE TRANSPORTER"/>
    <property type="match status" value="1"/>
</dbReference>
<comment type="subcellular location">
    <subcellularLocation>
        <location evidence="1 8">Membrane</location>
        <topology evidence="1 8">Multi-pass membrane protein</topology>
    </subcellularLocation>
</comment>
<feature type="transmembrane region" description="Helical" evidence="8">
    <location>
        <begin position="432"/>
        <end position="454"/>
    </location>
</feature>
<evidence type="ECO:0000256" key="7">
    <source>
        <dbReference type="ARBA" id="ARBA00023136"/>
    </source>
</evidence>
<sequence length="545" mass="59109">MEVTSSILTAVMSTATDLPLQDFRTKVLWALIVGIILAFILGFAMGANDVSNAFGTSVGSRVLSLKQVYVLATLFETLGALLVGYNVTDTMRKGVVDMDTFAHESDKLFVGQTAILGGSSFWLLIATIAKLPVSTTQGITGATVGFGLIAKGAGGIHWNQIGEIVASWFISPILSGFISCVLFIIVDFAVLRRNNPFKCGLRALPCFYWCCTAFNCFAVTYQGSKCADACIISVLHLHSLPLWGSIALSIGIATVVSLIIHFIVVPRLQKHIEEDIKNTPANLAYNEVCPSRMTFSENRTTISLSEILPEQIVKQKPNKTEDNTKIWIITNNDLKYPSSTTASLYSCSSLTEFKQDRADNVVKRFFKWLLPDRSRQEDVKTLKIFNSLQIFTACFAGFAHGANDVSNSIAPLTALLSLYHDMDVQQTSETPVYVLLFGVVSICIGLVICGKRVIRTVGTKMSSVNPASGFTIEFGAAVTALLASKVGLPISTTHSLVGSVVVVGSIKSGKGIDWVIFRNIVISWLVTLPVSGKLIIFDVYLSSLL</sequence>
<evidence type="ECO:0000256" key="2">
    <source>
        <dbReference type="ARBA" id="ARBA00009916"/>
    </source>
</evidence>
<evidence type="ECO:0000313" key="9">
    <source>
        <dbReference type="Proteomes" id="UP000046393"/>
    </source>
</evidence>
<evidence type="ECO:0000256" key="5">
    <source>
        <dbReference type="ARBA" id="ARBA00022692"/>
    </source>
</evidence>
<dbReference type="AlphaFoldDB" id="A0A158R5T5"/>
<comment type="similarity">
    <text evidence="2 8">Belongs to the inorganic phosphate transporter (PiT) (TC 2.A.20) family.</text>
</comment>
<feature type="transmembrane region" description="Helical" evidence="8">
    <location>
        <begin position="203"/>
        <end position="222"/>
    </location>
</feature>
<feature type="transmembrane region" description="Helical" evidence="8">
    <location>
        <begin position="68"/>
        <end position="88"/>
    </location>
</feature>
<dbReference type="STRING" id="451379.A0A158R5T5"/>
<dbReference type="Pfam" id="PF01384">
    <property type="entry name" value="PHO4"/>
    <property type="match status" value="1"/>
</dbReference>
<feature type="transmembrane region" description="Helical" evidence="8">
    <location>
        <begin position="384"/>
        <end position="402"/>
    </location>
</feature>
<evidence type="ECO:0000256" key="6">
    <source>
        <dbReference type="ARBA" id="ARBA00022989"/>
    </source>
</evidence>
<organism evidence="9 10">
    <name type="scientific">Syphacia muris</name>
    <dbReference type="NCBI Taxonomy" id="451379"/>
    <lineage>
        <taxon>Eukaryota</taxon>
        <taxon>Metazoa</taxon>
        <taxon>Ecdysozoa</taxon>
        <taxon>Nematoda</taxon>
        <taxon>Chromadorea</taxon>
        <taxon>Rhabditida</taxon>
        <taxon>Spirurina</taxon>
        <taxon>Oxyuridomorpha</taxon>
        <taxon>Oxyuroidea</taxon>
        <taxon>Oxyuridae</taxon>
        <taxon>Syphacia</taxon>
    </lineage>
</organism>
<keyword evidence="7 8" id="KW-0472">Membrane</keyword>
<dbReference type="GO" id="GO:0016020">
    <property type="term" value="C:membrane"/>
    <property type="evidence" value="ECO:0007669"/>
    <property type="project" value="UniProtKB-SubCell"/>
</dbReference>
<dbReference type="GO" id="GO:0035435">
    <property type="term" value="P:phosphate ion transmembrane transport"/>
    <property type="evidence" value="ECO:0007669"/>
    <property type="project" value="TreeGrafter"/>
</dbReference>
<comment type="function">
    <text evidence="8">Sodium-phosphate symporter.</text>
</comment>
<reference evidence="10" key="1">
    <citation type="submission" date="2016-04" db="UniProtKB">
        <authorList>
            <consortium name="WormBaseParasite"/>
        </authorList>
    </citation>
    <scope>IDENTIFICATION</scope>
</reference>
<keyword evidence="3 8" id="KW-0813">Transport</keyword>
<dbReference type="Proteomes" id="UP000046393">
    <property type="component" value="Unplaced"/>
</dbReference>
<dbReference type="WBParaSite" id="SMUV_0000806701-mRNA-1">
    <property type="protein sequence ID" value="SMUV_0000806701-mRNA-1"/>
    <property type="gene ID" value="SMUV_0000806701"/>
</dbReference>
<proteinExistence type="inferred from homology"/>
<protein>
    <recommendedName>
        <fullName evidence="8">Phosphate transporter</fullName>
    </recommendedName>
</protein>
<evidence type="ECO:0000256" key="1">
    <source>
        <dbReference type="ARBA" id="ARBA00004141"/>
    </source>
</evidence>
<dbReference type="InterPro" id="IPR001204">
    <property type="entry name" value="Phos_transporter"/>
</dbReference>
<keyword evidence="6 8" id="KW-1133">Transmembrane helix</keyword>
<evidence type="ECO:0000256" key="3">
    <source>
        <dbReference type="ARBA" id="ARBA00022448"/>
    </source>
</evidence>
<accession>A0A158R5T5</accession>
<name>A0A158R5T5_9BILA</name>
<evidence type="ECO:0000256" key="8">
    <source>
        <dbReference type="RuleBase" id="RU363058"/>
    </source>
</evidence>
<keyword evidence="5 8" id="KW-0812">Transmembrane</keyword>
<feature type="transmembrane region" description="Helical" evidence="8">
    <location>
        <begin position="242"/>
        <end position="264"/>
    </location>
</feature>
<keyword evidence="9" id="KW-1185">Reference proteome</keyword>
<keyword evidence="4 8" id="KW-0592">Phosphate transport</keyword>
<evidence type="ECO:0000256" key="4">
    <source>
        <dbReference type="ARBA" id="ARBA00022592"/>
    </source>
</evidence>
<evidence type="ECO:0000313" key="10">
    <source>
        <dbReference type="WBParaSite" id="SMUV_0000806701-mRNA-1"/>
    </source>
</evidence>
<feature type="transmembrane region" description="Helical" evidence="8">
    <location>
        <begin position="515"/>
        <end position="536"/>
    </location>
</feature>
<dbReference type="GO" id="GO:0005315">
    <property type="term" value="F:phosphate transmembrane transporter activity"/>
    <property type="evidence" value="ECO:0007669"/>
    <property type="project" value="InterPro"/>
</dbReference>
<feature type="transmembrane region" description="Helical" evidence="8">
    <location>
        <begin position="27"/>
        <end position="47"/>
    </location>
</feature>
<feature type="transmembrane region" description="Helical" evidence="8">
    <location>
        <begin position="164"/>
        <end position="191"/>
    </location>
</feature>
<dbReference type="PANTHER" id="PTHR11101">
    <property type="entry name" value="PHOSPHATE TRANSPORTER"/>
    <property type="match status" value="1"/>
</dbReference>